<proteinExistence type="predicted"/>
<dbReference type="RefSeq" id="WP_309938151.1">
    <property type="nucleotide sequence ID" value="NZ_AP025305.1"/>
</dbReference>
<evidence type="ECO:0000313" key="2">
    <source>
        <dbReference type="EMBL" id="MDR6238643.1"/>
    </source>
</evidence>
<evidence type="ECO:0000256" key="1">
    <source>
        <dbReference type="SAM" id="SignalP"/>
    </source>
</evidence>
<accession>A0AAE3XMD1</accession>
<dbReference type="AlphaFoldDB" id="A0AAE3XMD1"/>
<dbReference type="PROSITE" id="PS51257">
    <property type="entry name" value="PROKAR_LIPOPROTEIN"/>
    <property type="match status" value="1"/>
</dbReference>
<protein>
    <recommendedName>
        <fullName evidence="4">Lipocalin-like domain-containing protein</fullName>
    </recommendedName>
</protein>
<name>A0AAE3XMD1_9BACT</name>
<organism evidence="2 3">
    <name type="scientific">Aureibacter tunicatorum</name>
    <dbReference type="NCBI Taxonomy" id="866807"/>
    <lineage>
        <taxon>Bacteria</taxon>
        <taxon>Pseudomonadati</taxon>
        <taxon>Bacteroidota</taxon>
        <taxon>Cytophagia</taxon>
        <taxon>Cytophagales</taxon>
        <taxon>Persicobacteraceae</taxon>
        <taxon>Aureibacter</taxon>
    </lineage>
</organism>
<keyword evidence="1" id="KW-0732">Signal</keyword>
<feature type="signal peptide" evidence="1">
    <location>
        <begin position="1"/>
        <end position="20"/>
    </location>
</feature>
<evidence type="ECO:0000313" key="3">
    <source>
        <dbReference type="Proteomes" id="UP001185092"/>
    </source>
</evidence>
<feature type="chain" id="PRO_5042021147" description="Lipocalin-like domain-containing protein" evidence="1">
    <location>
        <begin position="21"/>
        <end position="241"/>
    </location>
</feature>
<reference evidence="2" key="1">
    <citation type="submission" date="2023-07" db="EMBL/GenBank/DDBJ databases">
        <title>Genomic Encyclopedia of Type Strains, Phase IV (KMG-IV): sequencing the most valuable type-strain genomes for metagenomic binning, comparative biology and taxonomic classification.</title>
        <authorList>
            <person name="Goeker M."/>
        </authorList>
    </citation>
    <scope>NUCLEOTIDE SEQUENCE</scope>
    <source>
        <strain evidence="2">DSM 26174</strain>
    </source>
</reference>
<comment type="caution">
    <text evidence="2">The sequence shown here is derived from an EMBL/GenBank/DDBJ whole genome shotgun (WGS) entry which is preliminary data.</text>
</comment>
<evidence type="ECO:0008006" key="4">
    <source>
        <dbReference type="Google" id="ProtNLM"/>
    </source>
</evidence>
<dbReference type="EMBL" id="JAVDQD010000002">
    <property type="protein sequence ID" value="MDR6238643.1"/>
    <property type="molecule type" value="Genomic_DNA"/>
</dbReference>
<keyword evidence="3" id="KW-1185">Reference proteome</keyword>
<dbReference type="Proteomes" id="UP001185092">
    <property type="component" value="Unassembled WGS sequence"/>
</dbReference>
<gene>
    <name evidence="2" type="ORF">HNQ88_001680</name>
</gene>
<sequence length="241" mass="26796">MKKLAILALAAMSFASCSNNENVKPKNDDIKVIQSNMWKVQAEDKEIGLSLETTVNFPTDCPQVLFYASVDSVEPYNNRPPLPLLAANCVLSEGGFIHIGDTRTSFKLNEKKTQLTIGEAVLTKTMKFETTVKNPMENAKDKNWEQIVGKSWTVVASHDKEKENCVMTFSKSKALVIIQAPNFDFLGITPLISGFKFNTKGEFVFTNDEMPNFKLVKYTPSKVELSTSDGTGKMVLTPIKL</sequence>